<reference evidence="1 2" key="1">
    <citation type="submission" date="2022-03" db="EMBL/GenBank/DDBJ databases">
        <title>Chryseobacterium sp. isolated from the Andong Sikhe.</title>
        <authorList>
            <person name="Won M."/>
            <person name="Kim S.-J."/>
            <person name="Kwon S.-W."/>
        </authorList>
    </citation>
    <scope>NUCLEOTIDE SEQUENCE [LARGE SCALE GENOMIC DNA]</scope>
    <source>
        <strain evidence="1 2">ADR-1</strain>
    </source>
</reference>
<sequence>MMSITTAELFPNESKGNQLTAKTYTLAKGGAVAYVTTRPTTLSGQAVYILEPGLYYFNEISPRDFSKEKQPVEYVITVVPDHTVQQTFHQHLTCQFRQMHGETKMHI</sequence>
<evidence type="ECO:0000313" key="2">
    <source>
        <dbReference type="Proteomes" id="UP000831068"/>
    </source>
</evidence>
<organism evidence="1 2">
    <name type="scientific">Chryseobacterium oryzae</name>
    <dbReference type="NCBI Taxonomy" id="2929799"/>
    <lineage>
        <taxon>Bacteria</taxon>
        <taxon>Pseudomonadati</taxon>
        <taxon>Bacteroidota</taxon>
        <taxon>Flavobacteriia</taxon>
        <taxon>Flavobacteriales</taxon>
        <taxon>Weeksellaceae</taxon>
        <taxon>Chryseobacterium group</taxon>
        <taxon>Chryseobacterium</taxon>
    </lineage>
</organism>
<keyword evidence="2" id="KW-1185">Reference proteome</keyword>
<dbReference type="EMBL" id="CP094529">
    <property type="protein sequence ID" value="UOE39626.1"/>
    <property type="molecule type" value="Genomic_DNA"/>
</dbReference>
<evidence type="ECO:0000313" key="1">
    <source>
        <dbReference type="EMBL" id="UOE39626.1"/>
    </source>
</evidence>
<name>A0ABY4BP97_9FLAO</name>
<protein>
    <submittedName>
        <fullName evidence="1">Uncharacterized protein</fullName>
    </submittedName>
</protein>
<proteinExistence type="predicted"/>
<accession>A0ABY4BP97</accession>
<gene>
    <name evidence="1" type="ORF">MTP08_06485</name>
</gene>
<dbReference type="RefSeq" id="WP_243577767.1">
    <property type="nucleotide sequence ID" value="NZ_CP094529.1"/>
</dbReference>
<dbReference type="Proteomes" id="UP000831068">
    <property type="component" value="Chromosome"/>
</dbReference>